<feature type="coiled-coil region" evidence="10">
    <location>
        <begin position="1"/>
        <end position="50"/>
    </location>
</feature>
<feature type="domain" description="Carrier" evidence="11">
    <location>
        <begin position="2"/>
        <end position="77"/>
    </location>
</feature>
<comment type="function">
    <text evidence="7 9">Carrier of the growing fatty acid chain in fatty acid biosynthesis.</text>
</comment>
<dbReference type="InterPro" id="IPR006162">
    <property type="entry name" value="Ppantetheine_attach_site"/>
</dbReference>
<keyword evidence="6 7" id="KW-0275">Fatty acid biosynthesis</keyword>
<dbReference type="NCBIfam" id="NF002148">
    <property type="entry name" value="PRK00982.1-2"/>
    <property type="match status" value="1"/>
</dbReference>
<sequence>MSDLNERLKKLVAEQLGVEEDKIVPSATFLDDLNADSLDLVELVMSLEEEFGVEITDEEAEKLRTVGDAEAFIKANIQE</sequence>
<comment type="subcellular location">
    <subcellularLocation>
        <location evidence="7">Cytoplasm</location>
    </subcellularLocation>
</comment>
<dbReference type="NCBIfam" id="TIGR00517">
    <property type="entry name" value="acyl_carrier"/>
    <property type="match status" value="1"/>
</dbReference>
<dbReference type="EMBL" id="BAABRU010000004">
    <property type="protein sequence ID" value="GAA5527504.1"/>
    <property type="molecule type" value="Genomic_DNA"/>
</dbReference>
<comment type="PTM">
    <text evidence="7">4'-phosphopantetheine is transferred from CoA to a specific serine of apo-ACP by AcpS. This modification is essential for activity because fatty acids are bound in thioester linkage to the sulfhydryl of the prosthetic group.</text>
</comment>
<evidence type="ECO:0000256" key="7">
    <source>
        <dbReference type="HAMAP-Rule" id="MF_01217"/>
    </source>
</evidence>
<protein>
    <recommendedName>
        <fullName evidence="7 8">Acyl carrier protein</fullName>
        <shortName evidence="7">ACP</shortName>
    </recommendedName>
</protein>
<keyword evidence="3 7" id="KW-0597">Phosphoprotein</keyword>
<comment type="similarity">
    <text evidence="7">Belongs to the acyl carrier protein (ACP) family.</text>
</comment>
<evidence type="ECO:0000256" key="6">
    <source>
        <dbReference type="ARBA" id="ARBA00023160"/>
    </source>
</evidence>
<evidence type="ECO:0000256" key="10">
    <source>
        <dbReference type="SAM" id="Coils"/>
    </source>
</evidence>
<comment type="PTM">
    <text evidence="9">4'-phosphopantetheine is transferred from CoA to a specific serine of apo-ACP by acpS.</text>
</comment>
<dbReference type="PROSITE" id="PS50075">
    <property type="entry name" value="CARRIER"/>
    <property type="match status" value="1"/>
</dbReference>
<keyword evidence="5 7" id="KW-0443">Lipid metabolism</keyword>
<evidence type="ECO:0000259" key="11">
    <source>
        <dbReference type="PROSITE" id="PS50075"/>
    </source>
</evidence>
<dbReference type="Pfam" id="PF00550">
    <property type="entry name" value="PP-binding"/>
    <property type="match status" value="1"/>
</dbReference>
<comment type="caution">
    <text evidence="12">The sequence shown here is derived from an EMBL/GenBank/DDBJ whole genome shotgun (WGS) entry which is preliminary data.</text>
</comment>
<evidence type="ECO:0000256" key="2">
    <source>
        <dbReference type="ARBA" id="ARBA00022516"/>
    </source>
</evidence>
<keyword evidence="13" id="KW-1185">Reference proteome</keyword>
<dbReference type="InterPro" id="IPR036736">
    <property type="entry name" value="ACP-like_sf"/>
</dbReference>
<dbReference type="Gene3D" id="1.10.1200.10">
    <property type="entry name" value="ACP-like"/>
    <property type="match status" value="1"/>
</dbReference>
<dbReference type="NCBIfam" id="NF002150">
    <property type="entry name" value="PRK00982.1-4"/>
    <property type="match status" value="1"/>
</dbReference>
<name>A0ABP9WWB4_9CHLR</name>
<keyword evidence="4 7" id="KW-0276">Fatty acid metabolism</keyword>
<accession>A0ABP9WWB4</accession>
<evidence type="ECO:0000313" key="12">
    <source>
        <dbReference type="EMBL" id="GAA5527504.1"/>
    </source>
</evidence>
<evidence type="ECO:0000313" key="13">
    <source>
        <dbReference type="Proteomes" id="UP001428290"/>
    </source>
</evidence>
<proteinExistence type="inferred from homology"/>
<keyword evidence="1 7" id="KW-0596">Phosphopantetheine</keyword>
<dbReference type="PANTHER" id="PTHR20863">
    <property type="entry name" value="ACYL CARRIER PROTEIN"/>
    <property type="match status" value="1"/>
</dbReference>
<evidence type="ECO:0000256" key="5">
    <source>
        <dbReference type="ARBA" id="ARBA00023098"/>
    </source>
</evidence>
<feature type="modified residue" description="O-(pantetheine 4'-phosphoryl)serine" evidence="7">
    <location>
        <position position="37"/>
    </location>
</feature>
<evidence type="ECO:0000256" key="8">
    <source>
        <dbReference type="NCBIfam" id="TIGR00517"/>
    </source>
</evidence>
<dbReference type="NCBIfam" id="NF002151">
    <property type="entry name" value="PRK00982.1-5"/>
    <property type="match status" value="1"/>
</dbReference>
<keyword evidence="10" id="KW-0175">Coiled coil</keyword>
<reference evidence="12 13" key="1">
    <citation type="submission" date="2024-02" db="EMBL/GenBank/DDBJ databases">
        <title>Herpetosiphon gulosus NBRC 112829.</title>
        <authorList>
            <person name="Ichikawa N."/>
            <person name="Katano-Makiyama Y."/>
            <person name="Hidaka K."/>
        </authorList>
    </citation>
    <scope>NUCLEOTIDE SEQUENCE [LARGE SCALE GENOMIC DNA]</scope>
    <source>
        <strain evidence="12 13">NBRC 112829</strain>
    </source>
</reference>
<evidence type="ECO:0000256" key="1">
    <source>
        <dbReference type="ARBA" id="ARBA00022450"/>
    </source>
</evidence>
<dbReference type="PANTHER" id="PTHR20863:SF76">
    <property type="entry name" value="CARRIER DOMAIN-CONTAINING PROTEIN"/>
    <property type="match status" value="1"/>
</dbReference>
<evidence type="ECO:0000256" key="9">
    <source>
        <dbReference type="RuleBase" id="RU003545"/>
    </source>
</evidence>
<dbReference type="PROSITE" id="PS00012">
    <property type="entry name" value="PHOSPHOPANTETHEINE"/>
    <property type="match status" value="1"/>
</dbReference>
<organism evidence="12 13">
    <name type="scientific">Herpetosiphon gulosus</name>
    <dbReference type="NCBI Taxonomy" id="1973496"/>
    <lineage>
        <taxon>Bacteria</taxon>
        <taxon>Bacillati</taxon>
        <taxon>Chloroflexota</taxon>
        <taxon>Chloroflexia</taxon>
        <taxon>Herpetosiphonales</taxon>
        <taxon>Herpetosiphonaceae</taxon>
        <taxon>Herpetosiphon</taxon>
    </lineage>
</organism>
<dbReference type="SUPFAM" id="SSF47336">
    <property type="entry name" value="ACP-like"/>
    <property type="match status" value="1"/>
</dbReference>
<dbReference type="Proteomes" id="UP001428290">
    <property type="component" value="Unassembled WGS sequence"/>
</dbReference>
<evidence type="ECO:0000256" key="3">
    <source>
        <dbReference type="ARBA" id="ARBA00022553"/>
    </source>
</evidence>
<comment type="pathway">
    <text evidence="7 9">Lipid metabolism; fatty acid biosynthesis.</text>
</comment>
<gene>
    <name evidence="7 12" type="primary">acpP</name>
    <name evidence="12" type="ORF">Hgul01_01290</name>
</gene>
<dbReference type="InterPro" id="IPR003231">
    <property type="entry name" value="ACP"/>
</dbReference>
<evidence type="ECO:0000256" key="4">
    <source>
        <dbReference type="ARBA" id="ARBA00022832"/>
    </source>
</evidence>
<keyword evidence="2 7" id="KW-0444">Lipid biosynthesis</keyword>
<keyword evidence="7" id="KW-0963">Cytoplasm</keyword>
<dbReference type="InterPro" id="IPR009081">
    <property type="entry name" value="PP-bd_ACP"/>
</dbReference>
<dbReference type="RefSeq" id="WP_012188308.1">
    <property type="nucleotide sequence ID" value="NZ_BAABRU010000004.1"/>
</dbReference>
<dbReference type="HAMAP" id="MF_01217">
    <property type="entry name" value="Acyl_carrier"/>
    <property type="match status" value="1"/>
</dbReference>